<dbReference type="PANTHER" id="PTHR33371:SF4">
    <property type="entry name" value="INTERMEMBRANE PHOSPHOLIPID TRANSPORT SYSTEM BINDING PROTEIN MLAD"/>
    <property type="match status" value="1"/>
</dbReference>
<dbReference type="RefSeq" id="WP_243835780.1">
    <property type="nucleotide sequence ID" value="NZ_SOBW01000008.1"/>
</dbReference>
<dbReference type="Proteomes" id="UP000294689">
    <property type="component" value="Unassembled WGS sequence"/>
</dbReference>
<dbReference type="Pfam" id="PF02470">
    <property type="entry name" value="MlaD"/>
    <property type="match status" value="1"/>
</dbReference>
<keyword evidence="4" id="KW-1185">Reference proteome</keyword>
<feature type="transmembrane region" description="Helical" evidence="1">
    <location>
        <begin position="7"/>
        <end position="27"/>
    </location>
</feature>
<evidence type="ECO:0000313" key="4">
    <source>
        <dbReference type="Proteomes" id="UP000294689"/>
    </source>
</evidence>
<dbReference type="InterPro" id="IPR003399">
    <property type="entry name" value="Mce/MlaD"/>
</dbReference>
<comment type="caution">
    <text evidence="3">The sequence shown here is derived from an EMBL/GenBank/DDBJ whole genome shotgun (WGS) entry which is preliminary data.</text>
</comment>
<keyword evidence="1" id="KW-1133">Transmembrane helix</keyword>
<sequence length="330" mass="36661">MKITREVKTAILVICGILLMVFTINYLKGINILKKHNRYQTQFDYNALSTASLVTIKGNTIGKIEEITYDDNTGKTIVTFVVTEDVKFSTNSKIRMYETGLMGGNALAIVPMPGKELAKDGDFLESEIEEGLITSLTKNFSGISSNLGVTLKTADSLMTNFNTLIINENEDGLKAAIAELNRTIISFREVSNAMNRLVVKNDASLTSAISNFDTLSGNLAEITTEFKQVEISKTFENLDNTLQEVNNLLASVKDGKGSLGKMLNDDQLYVNLEGASLQLEQLLQDFKLNPKRYVHFSVFGKKPKRFDAEGNIIEDEKSQPDDIHVELEHN</sequence>
<dbReference type="EMBL" id="SOBW01000008">
    <property type="protein sequence ID" value="TDU40151.1"/>
    <property type="molecule type" value="Genomic_DNA"/>
</dbReference>
<accession>A0A4R7Q0Z2</accession>
<proteinExistence type="predicted"/>
<keyword evidence="1" id="KW-0812">Transmembrane</keyword>
<reference evidence="3 4" key="1">
    <citation type="submission" date="2019-03" db="EMBL/GenBank/DDBJ databases">
        <title>Genomic Encyclopedia of Archaeal and Bacterial Type Strains, Phase II (KMG-II): from individual species to whole genera.</title>
        <authorList>
            <person name="Goeker M."/>
        </authorList>
    </citation>
    <scope>NUCLEOTIDE SEQUENCE [LARGE SCALE GENOMIC DNA]</scope>
    <source>
        <strain evidence="3 4">DSM 28135</strain>
    </source>
</reference>
<keyword evidence="1" id="KW-0472">Membrane</keyword>
<dbReference type="PANTHER" id="PTHR33371">
    <property type="entry name" value="INTERMEMBRANE PHOSPHOLIPID TRANSPORT SYSTEM BINDING PROTEIN MLAD-RELATED"/>
    <property type="match status" value="1"/>
</dbReference>
<feature type="domain" description="Mce/MlaD" evidence="2">
    <location>
        <begin position="39"/>
        <end position="111"/>
    </location>
</feature>
<dbReference type="InterPro" id="IPR052336">
    <property type="entry name" value="MlaD_Phospholipid_Transporter"/>
</dbReference>
<evidence type="ECO:0000259" key="2">
    <source>
        <dbReference type="Pfam" id="PF02470"/>
    </source>
</evidence>
<protein>
    <submittedName>
        <fullName evidence="3">Phospholipid/cholesterol/gamma-HCH transport system substrate-binding protein</fullName>
    </submittedName>
</protein>
<organism evidence="3 4">
    <name type="scientific">Gelidibacter sediminis</name>
    <dbReference type="NCBI Taxonomy" id="1608710"/>
    <lineage>
        <taxon>Bacteria</taxon>
        <taxon>Pseudomonadati</taxon>
        <taxon>Bacteroidota</taxon>
        <taxon>Flavobacteriia</taxon>
        <taxon>Flavobacteriales</taxon>
        <taxon>Flavobacteriaceae</taxon>
        <taxon>Gelidibacter</taxon>
    </lineage>
</organism>
<name>A0A4R7Q0Z2_9FLAO</name>
<dbReference type="AlphaFoldDB" id="A0A4R7Q0Z2"/>
<gene>
    <name evidence="3" type="ORF">BXY82_2191</name>
</gene>
<evidence type="ECO:0000256" key="1">
    <source>
        <dbReference type="SAM" id="Phobius"/>
    </source>
</evidence>
<evidence type="ECO:0000313" key="3">
    <source>
        <dbReference type="EMBL" id="TDU40151.1"/>
    </source>
</evidence>